<dbReference type="AlphaFoldDB" id="A0A4Z0BGT9"/>
<dbReference type="Proteomes" id="UP000297564">
    <property type="component" value="Unassembled WGS sequence"/>
</dbReference>
<reference evidence="3 4" key="1">
    <citation type="submission" date="2019-03" db="EMBL/GenBank/DDBJ databases">
        <title>Ramlibacter rhizophilus CCTCC AB2015357, whole genome shotgun sequence.</title>
        <authorList>
            <person name="Zhang X."/>
            <person name="Feng G."/>
            <person name="Zhu H."/>
        </authorList>
    </citation>
    <scope>NUCLEOTIDE SEQUENCE [LARGE SCALE GENOMIC DNA]</scope>
    <source>
        <strain evidence="3 4">CCTCC AB2015357</strain>
    </source>
</reference>
<evidence type="ECO:0000313" key="3">
    <source>
        <dbReference type="EMBL" id="TFY98010.1"/>
    </source>
</evidence>
<dbReference type="PROSITE" id="PS50005">
    <property type="entry name" value="TPR"/>
    <property type="match status" value="1"/>
</dbReference>
<dbReference type="SMART" id="SM00028">
    <property type="entry name" value="TPR"/>
    <property type="match status" value="2"/>
</dbReference>
<evidence type="ECO:0000256" key="1">
    <source>
        <dbReference type="PROSITE-ProRule" id="PRU00339"/>
    </source>
</evidence>
<proteinExistence type="predicted"/>
<evidence type="ECO:0000313" key="4">
    <source>
        <dbReference type="Proteomes" id="UP000297564"/>
    </source>
</evidence>
<name>A0A4Z0BGT9_9BURK</name>
<dbReference type="Pfam" id="PF12895">
    <property type="entry name" value="ANAPC3"/>
    <property type="match status" value="1"/>
</dbReference>
<sequence length="174" mass="19057">MNLSDTRARASAAPPPPEPRRPAIERLVQAFLVDGLSLSHLRRISPEHLEARYEDARRRLMDGDAHEALPALAELVALNPWDARFEFAFGLALQLEGQHERAVPHYLQSLLLDPQQPGCALRLGECMERLGEHAAALEAYRRCLASASAAPADAQVLPYAQAGIERLARGAGRA</sequence>
<comment type="caution">
    <text evidence="3">The sequence shown here is derived from an EMBL/GenBank/DDBJ whole genome shotgun (WGS) entry which is preliminary data.</text>
</comment>
<feature type="region of interest" description="Disordered" evidence="2">
    <location>
        <begin position="1"/>
        <end position="21"/>
    </location>
</feature>
<dbReference type="SUPFAM" id="SSF48452">
    <property type="entry name" value="TPR-like"/>
    <property type="match status" value="1"/>
</dbReference>
<dbReference type="RefSeq" id="WP_135286243.1">
    <property type="nucleotide sequence ID" value="NZ_SMLL01000006.1"/>
</dbReference>
<dbReference type="EMBL" id="SMLL01000006">
    <property type="protein sequence ID" value="TFY98010.1"/>
    <property type="molecule type" value="Genomic_DNA"/>
</dbReference>
<evidence type="ECO:0000256" key="2">
    <source>
        <dbReference type="SAM" id="MobiDB-lite"/>
    </source>
</evidence>
<organism evidence="3 4">
    <name type="scientific">Ramlibacter rhizophilus</name>
    <dbReference type="NCBI Taxonomy" id="1781167"/>
    <lineage>
        <taxon>Bacteria</taxon>
        <taxon>Pseudomonadati</taxon>
        <taxon>Pseudomonadota</taxon>
        <taxon>Betaproteobacteria</taxon>
        <taxon>Burkholderiales</taxon>
        <taxon>Comamonadaceae</taxon>
        <taxon>Ramlibacter</taxon>
    </lineage>
</organism>
<dbReference type="OrthoDB" id="8913777at2"/>
<protein>
    <submittedName>
        <fullName evidence="3">Tetratricopeptide repeat protein</fullName>
    </submittedName>
</protein>
<accession>A0A4Z0BGT9</accession>
<keyword evidence="1" id="KW-0802">TPR repeat</keyword>
<dbReference type="InterPro" id="IPR011990">
    <property type="entry name" value="TPR-like_helical_dom_sf"/>
</dbReference>
<dbReference type="Gene3D" id="1.25.40.10">
    <property type="entry name" value="Tetratricopeptide repeat domain"/>
    <property type="match status" value="1"/>
</dbReference>
<gene>
    <name evidence="3" type="ORF">EZ242_16300</name>
</gene>
<dbReference type="InterPro" id="IPR019734">
    <property type="entry name" value="TPR_rpt"/>
</dbReference>
<keyword evidence="4" id="KW-1185">Reference proteome</keyword>
<feature type="repeat" description="TPR" evidence="1">
    <location>
        <begin position="83"/>
        <end position="116"/>
    </location>
</feature>